<dbReference type="InterPro" id="IPR024771">
    <property type="entry name" value="SUZ"/>
</dbReference>
<dbReference type="WBParaSite" id="ECPE_0000520101-mRNA-1">
    <property type="protein sequence ID" value="ECPE_0000520101-mRNA-1"/>
    <property type="gene ID" value="ECPE_0000520101"/>
</dbReference>
<dbReference type="Pfam" id="PF12752">
    <property type="entry name" value="SUZ"/>
    <property type="match status" value="1"/>
</dbReference>
<evidence type="ECO:0000259" key="2">
    <source>
        <dbReference type="Pfam" id="PF12752"/>
    </source>
</evidence>
<reference evidence="3 4" key="2">
    <citation type="submission" date="2018-11" db="EMBL/GenBank/DDBJ databases">
        <authorList>
            <consortium name="Pathogen Informatics"/>
        </authorList>
    </citation>
    <scope>NUCLEOTIDE SEQUENCE [LARGE SCALE GENOMIC DNA]</scope>
    <source>
        <strain evidence="3 4">Egypt</strain>
    </source>
</reference>
<reference evidence="5" key="1">
    <citation type="submission" date="2016-06" db="UniProtKB">
        <authorList>
            <consortium name="WormBaseParasite"/>
        </authorList>
    </citation>
    <scope>IDENTIFICATION</scope>
</reference>
<sequence length="363" mass="39784">MTKPYVLAYAVSDASETDMLIAQENEWTSLAQLVEGIISPNLLSFIRKSNLIWKTLLFVYCSDHVRFSLTNQQSLLVKTLEQREADYAAARRRIMGSESPKPEPDAQAIKGVQISTVFMFDSPHHDSCNLLPELLHFLPINCSSAIPAAAPVATNGMLSDFRIPNANIPGATVPSARSVRQGLAVVNVPQKLQQQQQQTNGARQMLQPHQQPQRILTASSSSPSILSPTSRTSQPLPLFPSQVGNASVGLLPTPPGFNYSAQNASLNAGDLHHSQSAALALMHHFTMLQQQYQQALNGFQSQLISPIVSNVSHNSLGHLNFSSAVSSQSGIAPKYEVICQFYTWLLFPHNTEISQLLTPRFYG</sequence>
<keyword evidence="4" id="KW-1185">Reference proteome</keyword>
<feature type="compositionally biased region" description="Low complexity" evidence="1">
    <location>
        <begin position="214"/>
        <end position="233"/>
    </location>
</feature>
<feature type="domain" description="SUZ" evidence="2">
    <location>
        <begin position="74"/>
        <end position="98"/>
    </location>
</feature>
<proteinExistence type="predicted"/>
<feature type="region of interest" description="Disordered" evidence="1">
    <location>
        <begin position="192"/>
        <end position="236"/>
    </location>
</feature>
<gene>
    <name evidence="3" type="ORF">ECPE_LOCUS5189</name>
</gene>
<dbReference type="AlphaFoldDB" id="A0A183AE04"/>
<protein>
    <submittedName>
        <fullName evidence="5">SUZ domain-containing protein</fullName>
    </submittedName>
</protein>
<dbReference type="OrthoDB" id="5373615at2759"/>
<organism evidence="5">
    <name type="scientific">Echinostoma caproni</name>
    <dbReference type="NCBI Taxonomy" id="27848"/>
    <lineage>
        <taxon>Eukaryota</taxon>
        <taxon>Metazoa</taxon>
        <taxon>Spiralia</taxon>
        <taxon>Lophotrochozoa</taxon>
        <taxon>Platyhelminthes</taxon>
        <taxon>Trematoda</taxon>
        <taxon>Digenea</taxon>
        <taxon>Plagiorchiida</taxon>
        <taxon>Echinostomata</taxon>
        <taxon>Echinostomatoidea</taxon>
        <taxon>Echinostomatidae</taxon>
        <taxon>Echinostoma</taxon>
    </lineage>
</organism>
<evidence type="ECO:0000256" key="1">
    <source>
        <dbReference type="SAM" id="MobiDB-lite"/>
    </source>
</evidence>
<accession>A0A183AE04</accession>
<dbReference type="EMBL" id="UZAN01042035">
    <property type="protein sequence ID" value="VDP74788.1"/>
    <property type="molecule type" value="Genomic_DNA"/>
</dbReference>
<name>A0A183AE04_9TREM</name>
<evidence type="ECO:0000313" key="4">
    <source>
        <dbReference type="Proteomes" id="UP000272942"/>
    </source>
</evidence>
<feature type="compositionally biased region" description="Polar residues" evidence="1">
    <location>
        <begin position="199"/>
        <end position="213"/>
    </location>
</feature>
<evidence type="ECO:0000313" key="3">
    <source>
        <dbReference type="EMBL" id="VDP74788.1"/>
    </source>
</evidence>
<dbReference type="Proteomes" id="UP000272942">
    <property type="component" value="Unassembled WGS sequence"/>
</dbReference>
<evidence type="ECO:0000313" key="5">
    <source>
        <dbReference type="WBParaSite" id="ECPE_0000520101-mRNA-1"/>
    </source>
</evidence>